<protein>
    <submittedName>
        <fullName evidence="1">Uncharacterized protein</fullName>
    </submittedName>
</protein>
<evidence type="ECO:0000313" key="2">
    <source>
        <dbReference type="Proteomes" id="UP001152320"/>
    </source>
</evidence>
<dbReference type="Proteomes" id="UP001152320">
    <property type="component" value="Chromosome 20"/>
</dbReference>
<reference evidence="1" key="1">
    <citation type="submission" date="2021-10" db="EMBL/GenBank/DDBJ databases">
        <title>Tropical sea cucumber genome reveals ecological adaptation and Cuvierian tubules defense mechanism.</title>
        <authorList>
            <person name="Chen T."/>
        </authorList>
    </citation>
    <scope>NUCLEOTIDE SEQUENCE</scope>
    <source>
        <strain evidence="1">Nanhai2018</strain>
        <tissue evidence="1">Muscle</tissue>
    </source>
</reference>
<accession>A0A9Q0YJ03</accession>
<sequence>MGTGEWVDDTLVKPLGSGSVECMLPSARSNIRLQANRNKLEYDKKRQDGKIHVRCNVLLKSHALSNRLSLL</sequence>
<dbReference type="AlphaFoldDB" id="A0A9Q0YJ03"/>
<comment type="caution">
    <text evidence="1">The sequence shown here is derived from an EMBL/GenBank/DDBJ whole genome shotgun (WGS) entry which is preliminary data.</text>
</comment>
<proteinExistence type="predicted"/>
<name>A0A9Q0YJ03_HOLLE</name>
<keyword evidence="2" id="KW-1185">Reference proteome</keyword>
<organism evidence="1 2">
    <name type="scientific">Holothuria leucospilota</name>
    <name type="common">Black long sea cucumber</name>
    <name type="synonym">Mertensiothuria leucospilota</name>
    <dbReference type="NCBI Taxonomy" id="206669"/>
    <lineage>
        <taxon>Eukaryota</taxon>
        <taxon>Metazoa</taxon>
        <taxon>Echinodermata</taxon>
        <taxon>Eleutherozoa</taxon>
        <taxon>Echinozoa</taxon>
        <taxon>Holothuroidea</taxon>
        <taxon>Aspidochirotacea</taxon>
        <taxon>Aspidochirotida</taxon>
        <taxon>Holothuriidae</taxon>
        <taxon>Holothuria</taxon>
    </lineage>
</organism>
<gene>
    <name evidence="1" type="ORF">HOLleu_38176</name>
</gene>
<evidence type="ECO:0000313" key="1">
    <source>
        <dbReference type="EMBL" id="KAJ8023094.1"/>
    </source>
</evidence>
<dbReference type="EMBL" id="JAIZAY010000020">
    <property type="protein sequence ID" value="KAJ8023094.1"/>
    <property type="molecule type" value="Genomic_DNA"/>
</dbReference>